<dbReference type="InterPro" id="IPR011990">
    <property type="entry name" value="TPR-like_helical_dom_sf"/>
</dbReference>
<evidence type="ECO:0000313" key="3">
    <source>
        <dbReference type="Proteomes" id="UP001222118"/>
    </source>
</evidence>
<keyword evidence="3" id="KW-1185">Reference proteome</keyword>
<evidence type="ECO:0000313" key="2">
    <source>
        <dbReference type="EMBL" id="WDR05148.1"/>
    </source>
</evidence>
<accession>A0ABY7YUW0</accession>
<dbReference type="SUPFAM" id="SSF53335">
    <property type="entry name" value="S-adenosyl-L-methionine-dependent methyltransferases"/>
    <property type="match status" value="1"/>
</dbReference>
<keyword evidence="2" id="KW-0489">Methyltransferase</keyword>
<dbReference type="GO" id="GO:0032259">
    <property type="term" value="P:methylation"/>
    <property type="evidence" value="ECO:0007669"/>
    <property type="project" value="UniProtKB-KW"/>
</dbReference>
<proteinExistence type="predicted"/>
<reference evidence="2 3" key="1">
    <citation type="submission" date="2023-02" db="EMBL/GenBank/DDBJ databases">
        <title>Devosia chondri sp. nov., isolated from the phycosphere of marine algae.</title>
        <authorList>
            <person name="Kim J.M."/>
            <person name="Lee J.K."/>
            <person name="Choi B.J."/>
            <person name="Bayburt H."/>
            <person name="Jeon C.O."/>
        </authorList>
    </citation>
    <scope>NUCLEOTIDE SEQUENCE [LARGE SCALE GENOMIC DNA]</scope>
    <source>
        <strain evidence="2 3">G2-5</strain>
    </source>
</reference>
<keyword evidence="2" id="KW-0808">Transferase</keyword>
<feature type="domain" description="Methyltransferase type 12" evidence="1">
    <location>
        <begin position="152"/>
        <end position="242"/>
    </location>
</feature>
<dbReference type="InterPro" id="IPR029063">
    <property type="entry name" value="SAM-dependent_MTases_sf"/>
</dbReference>
<dbReference type="EMBL" id="CP118247">
    <property type="protein sequence ID" value="WDR05148.1"/>
    <property type="molecule type" value="Genomic_DNA"/>
</dbReference>
<dbReference type="CDD" id="cd02440">
    <property type="entry name" value="AdoMet_MTases"/>
    <property type="match status" value="1"/>
</dbReference>
<dbReference type="Gene3D" id="1.25.40.10">
    <property type="entry name" value="Tetratricopeptide repeat domain"/>
    <property type="match status" value="1"/>
</dbReference>
<dbReference type="RefSeq" id="WP_282210667.1">
    <property type="nucleotide sequence ID" value="NZ_CP118247.1"/>
</dbReference>
<dbReference type="Gene3D" id="3.40.50.150">
    <property type="entry name" value="Vaccinia Virus protein VP39"/>
    <property type="match status" value="1"/>
</dbReference>
<protein>
    <submittedName>
        <fullName evidence="2">Methyltransferase domain-containing protein</fullName>
    </submittedName>
</protein>
<dbReference type="GO" id="GO:0008168">
    <property type="term" value="F:methyltransferase activity"/>
    <property type="evidence" value="ECO:0007669"/>
    <property type="project" value="UniProtKB-KW"/>
</dbReference>
<gene>
    <name evidence="2" type="ORF">PSQ90_12725</name>
</gene>
<dbReference type="Proteomes" id="UP001222118">
    <property type="component" value="Chromosome"/>
</dbReference>
<dbReference type="SUPFAM" id="SSF48452">
    <property type="entry name" value="TPR-like"/>
    <property type="match status" value="1"/>
</dbReference>
<organism evidence="2 3">
    <name type="scientific">Devosia rhodophyticola</name>
    <dbReference type="NCBI Taxonomy" id="3026423"/>
    <lineage>
        <taxon>Bacteria</taxon>
        <taxon>Pseudomonadati</taxon>
        <taxon>Pseudomonadota</taxon>
        <taxon>Alphaproteobacteria</taxon>
        <taxon>Hyphomicrobiales</taxon>
        <taxon>Devosiaceae</taxon>
        <taxon>Devosia</taxon>
    </lineage>
</organism>
<sequence>MLKAFLSSGDMIADRRADRARQYADDGDYAAAAELMEQALGLTPYWAAGWSLLGDFHEKAGAISNAISAWRSLEAHDDEGLFGAKLKLAAYGAGSAEKGTAISYVEALFDQYAPHFETALVERLSYGVPTMLAGLLSATMAETAWERFELALDLGCGTGLMGDRIRAVVGRLEGVDLSAAMIAECAGKQCYDALHKGELVEYLNGFDGQADLVTAADVLIYCGALPPIFIAAHKAMRAGGLLVFSLEEHEGSEALFLRPSLRFAHSVEATRIALLASGFEVLRLERDTLRQDRGAPIKGMLIVARRL</sequence>
<evidence type="ECO:0000259" key="1">
    <source>
        <dbReference type="Pfam" id="PF08242"/>
    </source>
</evidence>
<dbReference type="InterPro" id="IPR013217">
    <property type="entry name" value="Methyltransf_12"/>
</dbReference>
<dbReference type="Pfam" id="PF08242">
    <property type="entry name" value="Methyltransf_12"/>
    <property type="match status" value="1"/>
</dbReference>
<name>A0ABY7YUW0_9HYPH</name>